<accession>A0ABW0JAB3</accession>
<name>A0ABW0JAB3_9BURK</name>
<evidence type="ECO:0000313" key="3">
    <source>
        <dbReference type="EMBL" id="MFC5429876.1"/>
    </source>
</evidence>
<dbReference type="InterPro" id="IPR052909">
    <property type="entry name" value="Transposase_6_like"/>
</dbReference>
<dbReference type="RefSeq" id="WP_377711905.1">
    <property type="nucleotide sequence ID" value="NZ_JBHSMP010000016.1"/>
</dbReference>
<feature type="compositionally biased region" description="Low complexity" evidence="1">
    <location>
        <begin position="179"/>
        <end position="188"/>
    </location>
</feature>
<feature type="region of interest" description="Disordered" evidence="1">
    <location>
        <begin position="179"/>
        <end position="201"/>
    </location>
</feature>
<sequence>MNFEELSDDEWMMVSSLVSDEPPIRINRRGRPRAEPRVVANAVLWILTTGESWSRLPARYPSGPTCRRRFDEWHASGTLVEIVQRLTQSGRSFVYVPEPPQPVAETVAAIADETDPDDGLPAVYWKSPDAWQAPASRADAPLADPIESMTRQLVAAEPPVLANDAPPAAPVHARKRAHAPVAPASVPVPRDESPVAARSPTWTNRTPHLAQVAEWRGYVMKLTVQPVRNRMYRAAVEILKDNQRVERSGLIGPPFQDRDAAKRFALDWGRDWIERECVGGPAAQAAAPGQHTAGAAVAHAPANAVVTRTVPVVTNAVTNAVTSAVTNAVVNAVQNVAPNVVPSTVADAVASAMATTGAPANARLVPLQRFTASGALVSANDRRDSGAEASRSSERRSADPQYRPRTRAHAG</sequence>
<protein>
    <submittedName>
        <fullName evidence="3">Transposase</fullName>
    </submittedName>
</protein>
<dbReference type="PANTHER" id="PTHR46637">
    <property type="entry name" value="TIS1421-TRANSPOSASE PROTEIN A"/>
    <property type="match status" value="1"/>
</dbReference>
<reference evidence="4" key="1">
    <citation type="journal article" date="2019" name="Int. J. Syst. Evol. Microbiol.">
        <title>The Global Catalogue of Microorganisms (GCM) 10K type strain sequencing project: providing services to taxonomists for standard genome sequencing and annotation.</title>
        <authorList>
            <consortium name="The Broad Institute Genomics Platform"/>
            <consortium name="The Broad Institute Genome Sequencing Center for Infectious Disease"/>
            <person name="Wu L."/>
            <person name="Ma J."/>
        </authorList>
    </citation>
    <scope>NUCLEOTIDE SEQUENCE [LARGE SCALE GENOMIC DNA]</scope>
    <source>
        <strain evidence="4">CCUG 56042</strain>
    </source>
</reference>
<dbReference type="Pfam" id="PF13340">
    <property type="entry name" value="DUF4096"/>
    <property type="match status" value="1"/>
</dbReference>
<feature type="domain" description="Insertion element IS402-like" evidence="2">
    <location>
        <begin position="6"/>
        <end position="82"/>
    </location>
</feature>
<evidence type="ECO:0000256" key="1">
    <source>
        <dbReference type="SAM" id="MobiDB-lite"/>
    </source>
</evidence>
<evidence type="ECO:0000259" key="2">
    <source>
        <dbReference type="Pfam" id="PF13340"/>
    </source>
</evidence>
<gene>
    <name evidence="3" type="ORF">ACFPTO_13865</name>
</gene>
<dbReference type="Proteomes" id="UP001596103">
    <property type="component" value="Unassembled WGS sequence"/>
</dbReference>
<organism evidence="3 4">
    <name type="scientific">Paraburkholderia denitrificans</name>
    <dbReference type="NCBI Taxonomy" id="694025"/>
    <lineage>
        <taxon>Bacteria</taxon>
        <taxon>Pseudomonadati</taxon>
        <taxon>Pseudomonadota</taxon>
        <taxon>Betaproteobacteria</taxon>
        <taxon>Burkholderiales</taxon>
        <taxon>Burkholderiaceae</taxon>
        <taxon>Paraburkholderia</taxon>
    </lineage>
</organism>
<proteinExistence type="predicted"/>
<evidence type="ECO:0000313" key="4">
    <source>
        <dbReference type="Proteomes" id="UP001596103"/>
    </source>
</evidence>
<comment type="caution">
    <text evidence="3">The sequence shown here is derived from an EMBL/GenBank/DDBJ whole genome shotgun (WGS) entry which is preliminary data.</text>
</comment>
<feature type="region of interest" description="Disordered" evidence="1">
    <location>
        <begin position="375"/>
        <end position="411"/>
    </location>
</feature>
<dbReference type="EMBL" id="JBHSMP010000016">
    <property type="protein sequence ID" value="MFC5429876.1"/>
    <property type="molecule type" value="Genomic_DNA"/>
</dbReference>
<dbReference type="PANTHER" id="PTHR46637:SF1">
    <property type="entry name" value="BLL5188 PROTEIN"/>
    <property type="match status" value="1"/>
</dbReference>
<keyword evidence="4" id="KW-1185">Reference proteome</keyword>
<feature type="compositionally biased region" description="Basic and acidic residues" evidence="1">
    <location>
        <begin position="380"/>
        <end position="398"/>
    </location>
</feature>
<dbReference type="InterPro" id="IPR025161">
    <property type="entry name" value="IS402-like_dom"/>
</dbReference>